<dbReference type="Proteomes" id="UP000789831">
    <property type="component" value="Unassembled WGS sequence"/>
</dbReference>
<protein>
    <submittedName>
        <fullName evidence="1">1184_t:CDS:1</fullName>
    </submittedName>
</protein>
<dbReference type="EMBL" id="CAJVPL010001042">
    <property type="protein sequence ID" value="CAG8548838.1"/>
    <property type="molecule type" value="Genomic_DNA"/>
</dbReference>
<evidence type="ECO:0000313" key="1">
    <source>
        <dbReference type="EMBL" id="CAG8548838.1"/>
    </source>
</evidence>
<evidence type="ECO:0000313" key="2">
    <source>
        <dbReference type="Proteomes" id="UP000789831"/>
    </source>
</evidence>
<comment type="caution">
    <text evidence="1">The sequence shown here is derived from an EMBL/GenBank/DDBJ whole genome shotgun (WGS) entry which is preliminary data.</text>
</comment>
<sequence length="118" mass="13009">MLERAKLKQRIRTCPMNCESAKVDVGAVDEIILISDTDVVNGIVISDVGEVIEDSVTGIEVSESEVNEMIVIASVGKDNDVNLEERDRVKSRTIDFLKVDGVSLAGRMVLDMTKQERD</sequence>
<dbReference type="AlphaFoldDB" id="A0A9N9FQ95"/>
<name>A0A9N9FQ95_9GLOM</name>
<organism evidence="1 2">
    <name type="scientific">Ambispora gerdemannii</name>
    <dbReference type="NCBI Taxonomy" id="144530"/>
    <lineage>
        <taxon>Eukaryota</taxon>
        <taxon>Fungi</taxon>
        <taxon>Fungi incertae sedis</taxon>
        <taxon>Mucoromycota</taxon>
        <taxon>Glomeromycotina</taxon>
        <taxon>Glomeromycetes</taxon>
        <taxon>Archaeosporales</taxon>
        <taxon>Ambisporaceae</taxon>
        <taxon>Ambispora</taxon>
    </lineage>
</organism>
<reference evidence="1" key="1">
    <citation type="submission" date="2021-06" db="EMBL/GenBank/DDBJ databases">
        <authorList>
            <person name="Kallberg Y."/>
            <person name="Tangrot J."/>
            <person name="Rosling A."/>
        </authorList>
    </citation>
    <scope>NUCLEOTIDE SEQUENCE</scope>
    <source>
        <strain evidence="1">MT106</strain>
    </source>
</reference>
<keyword evidence="2" id="KW-1185">Reference proteome</keyword>
<accession>A0A9N9FQ95</accession>
<gene>
    <name evidence="1" type="ORF">AGERDE_LOCUS6560</name>
</gene>
<proteinExistence type="predicted"/>